<gene>
    <name evidence="1" type="ORF">S06H3_53587</name>
</gene>
<sequence>SDELIQCLSWLTGATNHDRRLLRCDENGALLTNDGWSNLAVVQNAELYPEQNNPDGVVATVRNKGVLVASSTQIIKVSFVRVKDKDAEHFYVPPASYYWYPHSTYSVTATVVPADADNPSYVGITALG</sequence>
<feature type="non-terminal residue" evidence="1">
    <location>
        <position position="1"/>
    </location>
</feature>
<dbReference type="AlphaFoldDB" id="X1QRU3"/>
<accession>X1QRU3</accession>
<protein>
    <submittedName>
        <fullName evidence="1">Uncharacterized protein</fullName>
    </submittedName>
</protein>
<proteinExistence type="predicted"/>
<name>X1QRU3_9ZZZZ</name>
<reference evidence="1" key="1">
    <citation type="journal article" date="2014" name="Front. Microbiol.">
        <title>High frequency of phylogenetically diverse reductive dehalogenase-homologous genes in deep subseafloor sedimentary metagenomes.</title>
        <authorList>
            <person name="Kawai M."/>
            <person name="Futagami T."/>
            <person name="Toyoda A."/>
            <person name="Takaki Y."/>
            <person name="Nishi S."/>
            <person name="Hori S."/>
            <person name="Arai W."/>
            <person name="Tsubouchi T."/>
            <person name="Morono Y."/>
            <person name="Uchiyama I."/>
            <person name="Ito T."/>
            <person name="Fujiyama A."/>
            <person name="Inagaki F."/>
            <person name="Takami H."/>
        </authorList>
    </citation>
    <scope>NUCLEOTIDE SEQUENCE</scope>
    <source>
        <strain evidence="1">Expedition CK06-06</strain>
    </source>
</reference>
<comment type="caution">
    <text evidence="1">The sequence shown here is derived from an EMBL/GenBank/DDBJ whole genome shotgun (WGS) entry which is preliminary data.</text>
</comment>
<dbReference type="EMBL" id="BARV01034182">
    <property type="protein sequence ID" value="GAI57516.1"/>
    <property type="molecule type" value="Genomic_DNA"/>
</dbReference>
<organism evidence="1">
    <name type="scientific">marine sediment metagenome</name>
    <dbReference type="NCBI Taxonomy" id="412755"/>
    <lineage>
        <taxon>unclassified sequences</taxon>
        <taxon>metagenomes</taxon>
        <taxon>ecological metagenomes</taxon>
    </lineage>
</organism>
<evidence type="ECO:0000313" key="1">
    <source>
        <dbReference type="EMBL" id="GAI57516.1"/>
    </source>
</evidence>